<name>A0ABV4F1X2_BRAEL</name>
<evidence type="ECO:0000313" key="1">
    <source>
        <dbReference type="EMBL" id="MEY9317012.1"/>
    </source>
</evidence>
<proteinExistence type="predicted"/>
<organism evidence="1 2">
    <name type="scientific">Bradyrhizobium elkanii</name>
    <dbReference type="NCBI Taxonomy" id="29448"/>
    <lineage>
        <taxon>Bacteria</taxon>
        <taxon>Pseudomonadati</taxon>
        <taxon>Pseudomonadota</taxon>
        <taxon>Alphaproteobacteria</taxon>
        <taxon>Hyphomicrobiales</taxon>
        <taxon>Nitrobacteraceae</taxon>
        <taxon>Bradyrhizobium</taxon>
    </lineage>
</organism>
<dbReference type="EMBL" id="JBGBZA010000002">
    <property type="protein sequence ID" value="MEY9317012.1"/>
    <property type="molecule type" value="Genomic_DNA"/>
</dbReference>
<reference evidence="1 2" key="1">
    <citation type="submission" date="2024-07" db="EMBL/GenBank/DDBJ databases">
        <title>Genomic Encyclopedia of Type Strains, Phase V (KMG-V): Genome sequencing to study the core and pangenomes of soil and plant-associated prokaryotes.</title>
        <authorList>
            <person name="Whitman W."/>
        </authorList>
    </citation>
    <scope>NUCLEOTIDE SEQUENCE [LARGE SCALE GENOMIC DNA]</scope>
    <source>
        <strain evidence="1 2">USDA 415</strain>
    </source>
</reference>
<gene>
    <name evidence="1" type="ORF">ABIF29_003811</name>
</gene>
<sequence>MALAKPMPLEERIIQIRKECDEIIDRHVEEIRKECVSVPAPNIRRDIELQARGCPCAQAMHVMGKTDELYSEAS</sequence>
<keyword evidence="2" id="KW-1185">Reference proteome</keyword>
<accession>A0ABV4F1X2</accession>
<dbReference type="Proteomes" id="UP001565471">
    <property type="component" value="Unassembled WGS sequence"/>
</dbReference>
<protein>
    <submittedName>
        <fullName evidence="1">Uncharacterized protein</fullName>
    </submittedName>
</protein>
<evidence type="ECO:0000313" key="2">
    <source>
        <dbReference type="Proteomes" id="UP001565471"/>
    </source>
</evidence>
<dbReference type="RefSeq" id="WP_125459164.1">
    <property type="nucleotide sequence ID" value="NZ_CP126026.1"/>
</dbReference>
<comment type="caution">
    <text evidence="1">The sequence shown here is derived from an EMBL/GenBank/DDBJ whole genome shotgun (WGS) entry which is preliminary data.</text>
</comment>